<dbReference type="STRING" id="859194.MHF_1465"/>
<evidence type="ECO:0000313" key="2">
    <source>
        <dbReference type="Proteomes" id="UP000007952"/>
    </source>
</evidence>
<dbReference type="KEGG" id="mhf:MHF_1465"/>
<name>F6FGZ0_MYCHI</name>
<sequence length="215" mass="24787">MEIIPQIMAGVVVVGGAGSFVCYSVGKSGGTSIEEHIKSKNRSLISEESDWKDKEVIYKKLDEKSDEIISGVENKDSQITKVWMKIRNWCGKTKSKVFINYDDKMYQSFSQWCLKNIDIQAQLKQEGLKDLSSDDGEMKKRAEEFNDPEKNLDSGFIKGTGENVDESSKKKITESDLKTWCSEKKAITFKHERDQDYSRVKKWCFERQEQPKKKD</sequence>
<gene>
    <name evidence="1" type="ordered locus">MHF_1465</name>
</gene>
<dbReference type="EMBL" id="CP002808">
    <property type="protein sequence ID" value="AEG73699.1"/>
    <property type="molecule type" value="Genomic_DNA"/>
</dbReference>
<dbReference type="HOGENOM" id="CLU_098620_2_0_14"/>
<protein>
    <submittedName>
        <fullName evidence="1">Uncharacterized protein</fullName>
    </submittedName>
</protein>
<accession>F6FGZ0</accession>
<proteinExistence type="predicted"/>
<evidence type="ECO:0000313" key="1">
    <source>
        <dbReference type="EMBL" id="AEG73699.1"/>
    </source>
</evidence>
<reference key="2">
    <citation type="submission" date="2011-05" db="EMBL/GenBank/DDBJ databases">
        <title>The Genome of Mycoplasma haemofelis Strain Ohio2, a pathogenic hemoplasma of the cat.</title>
        <authorList>
            <person name="Santos A.P."/>
            <person name="Guimaraes A.M.S."/>
            <person name="SanMiguel P.J."/>
            <person name="Martin S.W."/>
            <person name="Messick J.B."/>
        </authorList>
    </citation>
    <scope>NUCLEOTIDE SEQUENCE</scope>
    <source>
        <strain>Ohio2</strain>
    </source>
</reference>
<dbReference type="AlphaFoldDB" id="F6FGZ0"/>
<organism evidence="1 2">
    <name type="scientific">Mycoplasma haemofelis (strain Ohio2)</name>
    <dbReference type="NCBI Taxonomy" id="859194"/>
    <lineage>
        <taxon>Bacteria</taxon>
        <taxon>Bacillati</taxon>
        <taxon>Mycoplasmatota</taxon>
        <taxon>Mollicutes</taxon>
        <taxon>Mycoplasmataceae</taxon>
        <taxon>Mycoplasma</taxon>
    </lineage>
</organism>
<dbReference type="BioCyc" id="MHAE859194:G1GR7-1460-MONOMER"/>
<reference evidence="1 2" key="1">
    <citation type="journal article" date="2011" name="J. Bacteriol.">
        <title>Complete genome sequences of two hemotropic Mycoplasmas, Mycoplasma haemofelis strain Ohio2 and Mycoplasma suis strain Illinois.</title>
        <authorList>
            <person name="Messick J.B."/>
            <person name="Santos A.P."/>
            <person name="Guimaraes A.M."/>
        </authorList>
    </citation>
    <scope>NUCLEOTIDE SEQUENCE [LARGE SCALE GENOMIC DNA]</scope>
    <source>
        <strain evidence="1 2">Ohio2</strain>
    </source>
</reference>
<dbReference type="Proteomes" id="UP000007952">
    <property type="component" value="Chromosome"/>
</dbReference>